<dbReference type="EMBL" id="CAJGYO010000005">
    <property type="protein sequence ID" value="CAD6231300.1"/>
    <property type="molecule type" value="Genomic_DNA"/>
</dbReference>
<dbReference type="PANTHER" id="PTHR43448:SF2">
    <property type="entry name" value="PROTOHEME IX FARNESYLTRANSFERASE, MITOCHONDRIAL"/>
    <property type="match status" value="1"/>
</dbReference>
<reference evidence="8" key="1">
    <citation type="submission" date="2020-10" db="EMBL/GenBank/DDBJ databases">
        <authorList>
            <person name="Han B."/>
            <person name="Lu T."/>
            <person name="Zhao Q."/>
            <person name="Huang X."/>
            <person name="Zhao Y."/>
        </authorList>
    </citation>
    <scope>NUCLEOTIDE SEQUENCE</scope>
</reference>
<feature type="transmembrane region" description="Helical" evidence="7">
    <location>
        <begin position="99"/>
        <end position="119"/>
    </location>
</feature>
<evidence type="ECO:0000256" key="7">
    <source>
        <dbReference type="SAM" id="Phobius"/>
    </source>
</evidence>
<feature type="transmembrane region" description="Helical" evidence="7">
    <location>
        <begin position="7"/>
        <end position="25"/>
    </location>
</feature>
<evidence type="ECO:0000256" key="5">
    <source>
        <dbReference type="ARBA" id="ARBA00023136"/>
    </source>
</evidence>
<keyword evidence="9" id="KW-1185">Reference proteome</keyword>
<gene>
    <name evidence="8" type="ORF">NCGR_LOCUS21413</name>
</gene>
<dbReference type="GO" id="GO:0016020">
    <property type="term" value="C:membrane"/>
    <property type="evidence" value="ECO:0007669"/>
    <property type="project" value="UniProtKB-SubCell"/>
</dbReference>
<protein>
    <recommendedName>
        <fullName evidence="6">Heme O synthase</fullName>
    </recommendedName>
</protein>
<dbReference type="Proteomes" id="UP000604825">
    <property type="component" value="Unassembled WGS sequence"/>
</dbReference>
<dbReference type="GO" id="GO:0005739">
    <property type="term" value="C:mitochondrion"/>
    <property type="evidence" value="ECO:0007669"/>
    <property type="project" value="TreeGrafter"/>
</dbReference>
<keyword evidence="4 7" id="KW-1133">Transmembrane helix</keyword>
<keyword evidence="5 7" id="KW-0472">Membrane</keyword>
<comment type="caution">
    <text evidence="8">The sequence shown here is derived from an EMBL/GenBank/DDBJ whole genome shotgun (WGS) entry which is preliminary data.</text>
</comment>
<evidence type="ECO:0000256" key="1">
    <source>
        <dbReference type="ARBA" id="ARBA00004141"/>
    </source>
</evidence>
<keyword evidence="2" id="KW-0808">Transferase</keyword>
<sequence>MARFVQANGLAAGLASSNLVLYAFVYTPLKQIHPVNTWVGAIVGAIPPQGYRMFSFADPTGGLTSELFSLEASLLTLGLTIGALSLVLEPSPKTARRMFYGSLLYLPSWLNFCYIGCLMKRRTIWLRKDKEQKRQDRKPSRVQSRTPVAYASVPPFTFLPVPIYES</sequence>
<dbReference type="Pfam" id="PF01040">
    <property type="entry name" value="UbiA"/>
    <property type="match status" value="1"/>
</dbReference>
<name>A0A811P0H2_9POAL</name>
<evidence type="ECO:0000256" key="2">
    <source>
        <dbReference type="ARBA" id="ARBA00022679"/>
    </source>
</evidence>
<evidence type="ECO:0000256" key="6">
    <source>
        <dbReference type="ARBA" id="ARBA00030253"/>
    </source>
</evidence>
<proteinExistence type="predicted"/>
<dbReference type="InterPro" id="IPR006369">
    <property type="entry name" value="Protohaem_IX_farnesylTrfase"/>
</dbReference>
<evidence type="ECO:0000256" key="3">
    <source>
        <dbReference type="ARBA" id="ARBA00022692"/>
    </source>
</evidence>
<dbReference type="AlphaFoldDB" id="A0A811P0H2"/>
<evidence type="ECO:0000313" key="9">
    <source>
        <dbReference type="Proteomes" id="UP000604825"/>
    </source>
</evidence>
<comment type="subcellular location">
    <subcellularLocation>
        <location evidence="1">Membrane</location>
        <topology evidence="1">Multi-pass membrane protein</topology>
    </subcellularLocation>
</comment>
<keyword evidence="3 7" id="KW-0812">Transmembrane</keyword>
<dbReference type="GO" id="GO:0006784">
    <property type="term" value="P:heme A biosynthetic process"/>
    <property type="evidence" value="ECO:0007669"/>
    <property type="project" value="TreeGrafter"/>
</dbReference>
<dbReference type="InterPro" id="IPR000537">
    <property type="entry name" value="UbiA_prenyltransferase"/>
</dbReference>
<dbReference type="OrthoDB" id="5211at2759"/>
<dbReference type="PANTHER" id="PTHR43448">
    <property type="entry name" value="PROTOHEME IX FARNESYLTRANSFERASE, MITOCHONDRIAL"/>
    <property type="match status" value="1"/>
</dbReference>
<evidence type="ECO:0000313" key="8">
    <source>
        <dbReference type="EMBL" id="CAD6231300.1"/>
    </source>
</evidence>
<evidence type="ECO:0000256" key="4">
    <source>
        <dbReference type="ARBA" id="ARBA00022989"/>
    </source>
</evidence>
<dbReference type="GO" id="GO:0008495">
    <property type="term" value="F:protoheme IX farnesyltransferase activity"/>
    <property type="evidence" value="ECO:0007669"/>
    <property type="project" value="InterPro"/>
</dbReference>
<accession>A0A811P0H2</accession>
<organism evidence="8 9">
    <name type="scientific">Miscanthus lutarioriparius</name>
    <dbReference type="NCBI Taxonomy" id="422564"/>
    <lineage>
        <taxon>Eukaryota</taxon>
        <taxon>Viridiplantae</taxon>
        <taxon>Streptophyta</taxon>
        <taxon>Embryophyta</taxon>
        <taxon>Tracheophyta</taxon>
        <taxon>Spermatophyta</taxon>
        <taxon>Magnoliopsida</taxon>
        <taxon>Liliopsida</taxon>
        <taxon>Poales</taxon>
        <taxon>Poaceae</taxon>
        <taxon>PACMAD clade</taxon>
        <taxon>Panicoideae</taxon>
        <taxon>Andropogonodae</taxon>
        <taxon>Andropogoneae</taxon>
        <taxon>Saccharinae</taxon>
        <taxon>Miscanthus</taxon>
    </lineage>
</organism>